<dbReference type="EMBL" id="AMRM01000013">
    <property type="protein sequence ID" value="EKF18475.1"/>
    <property type="molecule type" value="Genomic_DNA"/>
</dbReference>
<dbReference type="GO" id="GO:0016491">
    <property type="term" value="F:oxidoreductase activity"/>
    <property type="evidence" value="ECO:0007669"/>
    <property type="project" value="UniProtKB-KW"/>
</dbReference>
<reference evidence="7 8" key="1">
    <citation type="journal article" date="2012" name="J. Bacteriol.">
        <title>Genome Sequence of Nitratireductor pacificus Type Strain pht-3B.</title>
        <authorList>
            <person name="Lai Q."/>
            <person name="Li G."/>
            <person name="Shao Z."/>
        </authorList>
    </citation>
    <scope>NUCLEOTIDE SEQUENCE [LARGE SCALE GENOMIC DNA]</scope>
    <source>
        <strain evidence="8">pht-3B</strain>
    </source>
</reference>
<keyword evidence="8" id="KW-1185">Reference proteome</keyword>
<dbReference type="InterPro" id="IPR036188">
    <property type="entry name" value="FAD/NAD-bd_sf"/>
</dbReference>
<dbReference type="SUPFAM" id="SSF51971">
    <property type="entry name" value="Nucleotide-binding domain"/>
    <property type="match status" value="1"/>
</dbReference>
<organism evidence="7 8">
    <name type="scientific">Nitratireductor pacificus pht-3B</name>
    <dbReference type="NCBI Taxonomy" id="391937"/>
    <lineage>
        <taxon>Bacteria</taxon>
        <taxon>Pseudomonadati</taxon>
        <taxon>Pseudomonadota</taxon>
        <taxon>Alphaproteobacteria</taxon>
        <taxon>Hyphomicrobiales</taxon>
        <taxon>Phyllobacteriaceae</taxon>
        <taxon>Nitratireductor</taxon>
    </lineage>
</organism>
<comment type="caution">
    <text evidence="7">The sequence shown here is derived from an EMBL/GenBank/DDBJ whole genome shotgun (WGS) entry which is preliminary data.</text>
</comment>
<evidence type="ECO:0000256" key="3">
    <source>
        <dbReference type="ARBA" id="ARBA00022827"/>
    </source>
</evidence>
<comment type="cofactor">
    <cofactor evidence="1">
        <name>FAD</name>
        <dbReference type="ChEBI" id="CHEBI:57692"/>
    </cofactor>
</comment>
<dbReference type="PATRIC" id="fig|391937.3.peg.2578"/>
<dbReference type="Pfam" id="PF07992">
    <property type="entry name" value="Pyr_redox_2"/>
    <property type="match status" value="1"/>
</dbReference>
<evidence type="ECO:0000256" key="1">
    <source>
        <dbReference type="ARBA" id="ARBA00001974"/>
    </source>
</evidence>
<proteinExistence type="predicted"/>
<dbReference type="Gene3D" id="3.50.50.60">
    <property type="entry name" value="FAD/NAD(P)-binding domain"/>
    <property type="match status" value="1"/>
</dbReference>
<dbReference type="STRING" id="391937.NA2_12548"/>
<accession>K2MCG5</accession>
<evidence type="ECO:0000259" key="6">
    <source>
        <dbReference type="Pfam" id="PF07992"/>
    </source>
</evidence>
<dbReference type="Proteomes" id="UP000006786">
    <property type="component" value="Unassembled WGS sequence"/>
</dbReference>
<dbReference type="eggNOG" id="COG0493">
    <property type="taxonomic scope" value="Bacteria"/>
</dbReference>
<evidence type="ECO:0000256" key="4">
    <source>
        <dbReference type="ARBA" id="ARBA00022857"/>
    </source>
</evidence>
<dbReference type="InterPro" id="IPR023753">
    <property type="entry name" value="FAD/NAD-binding_dom"/>
</dbReference>
<keyword evidence="2" id="KW-0285">Flavoprotein</keyword>
<keyword evidence="5" id="KW-0560">Oxidoreductase</keyword>
<dbReference type="Gene3D" id="3.40.50.720">
    <property type="entry name" value="NAD(P)-binding Rossmann-like Domain"/>
    <property type="match status" value="1"/>
</dbReference>
<dbReference type="AlphaFoldDB" id="K2MCG5"/>
<gene>
    <name evidence="7" type="ORF">NA2_12548</name>
</gene>
<dbReference type="PANTHER" id="PTHR48467:SF1">
    <property type="entry name" value="GLUTAMATE SYNTHASE 1 [NADH], CHLOROPLASTIC-LIKE"/>
    <property type="match status" value="1"/>
</dbReference>
<evidence type="ECO:0000256" key="5">
    <source>
        <dbReference type="ARBA" id="ARBA00023002"/>
    </source>
</evidence>
<dbReference type="InterPro" id="IPR055275">
    <property type="entry name" value="Ferredox_Rdtase"/>
</dbReference>
<keyword evidence="3" id="KW-0274">FAD</keyword>
<protein>
    <submittedName>
        <fullName evidence="7">Oxidoreductase</fullName>
    </submittedName>
</protein>
<evidence type="ECO:0000313" key="7">
    <source>
        <dbReference type="EMBL" id="EKF18475.1"/>
    </source>
</evidence>
<dbReference type="PANTHER" id="PTHR48467">
    <property type="entry name" value="GLUTAMATE SYNTHASE 1 [NADH], CHLOROPLASTIC-LIKE"/>
    <property type="match status" value="1"/>
</dbReference>
<evidence type="ECO:0000313" key="8">
    <source>
        <dbReference type="Proteomes" id="UP000006786"/>
    </source>
</evidence>
<keyword evidence="4" id="KW-0521">NADP</keyword>
<evidence type="ECO:0000256" key="2">
    <source>
        <dbReference type="ARBA" id="ARBA00022630"/>
    </source>
</evidence>
<feature type="domain" description="FAD/NAD(P)-binding" evidence="6">
    <location>
        <begin position="13"/>
        <end position="205"/>
    </location>
</feature>
<sequence length="425" mass="44266">MGGRDGAGVMSRAVAIVGSGPSGCYLAQALLKATPDLRLDLVDRLPVPYGLVRYGVAADHQGTKGVIRQFERLFERQGAGFVGNVAVGEDVSLDDLREAYDAVVLAAGLSADQALGIPGEELEGVYRAGRLTRALYEHPDAEPLPGLGRRVVIMGNGNVAIDLLRLLAKTPDELAGSDLGPGPSAWLAASGIEEIEIVGRSPAAAAKFDAVMIRELAKLAGVAIRVVDAGASDDPEGAKTIAALEAIDGHGSGSRRITFRFGLTPVELAGADGRVGEIRFVDGSGDVTSLPCSAFITAIGFDDEGVLPRDALLGSAADREAGVLAPGLYATGWFRRGPQGTIPDNRADAQLLAARILADLETGAAPAAKPGRDAFPEWAGAVGYQGWKRIDAAEIAAAPENRCRVKINSRDAMLALAFQEEECPR</sequence>
<dbReference type="PRINTS" id="PR00419">
    <property type="entry name" value="ADXRDTASE"/>
</dbReference>
<name>K2MCG5_9HYPH</name>